<feature type="compositionally biased region" description="Polar residues" evidence="1">
    <location>
        <begin position="774"/>
        <end position="789"/>
    </location>
</feature>
<feature type="region of interest" description="Disordered" evidence="1">
    <location>
        <begin position="755"/>
        <end position="811"/>
    </location>
</feature>
<evidence type="ECO:0000313" key="3">
    <source>
        <dbReference type="EMBL" id="NYJ25841.1"/>
    </source>
</evidence>
<dbReference type="RefSeq" id="WP_179608792.1">
    <property type="nucleotide sequence ID" value="NZ_JACCFL010000001.1"/>
</dbReference>
<feature type="domain" description="Deoxyribonuclease NucA/NucB" evidence="2">
    <location>
        <begin position="890"/>
        <end position="949"/>
    </location>
</feature>
<dbReference type="Proteomes" id="UP000578352">
    <property type="component" value="Unassembled WGS sequence"/>
</dbReference>
<sequence length="978" mass="100964">MALEVSRLVWGIMRVRWLSIAGVLLLALGIGASPASASGDISLSVNSTSRATSTGYFTWDATAAVNVSSTGYCPYGTQGGCGATLYAVFSDGSRAALTSQGITPSPQTTGAAPQTSAVRILQFAGATKVRAVTALVVVASSGNDPMALVSDQIPVTDSLPAASALLGVNSVSRDPATGQLRWEVDASTSYYALTASSCSPYGCSLIIEAQTSAGVVQLGSSGLALTGNGGSPLQYPVQAHLTGSKMITTPVTALHAVVNINGSVVATSDWVPVTDSVPAPTASISVNSITRDPTTGQLQYDVDASTSYYAIGATNGCSPYGCSLIIEAQTSAGVVQLGSSGLALTGNGGSPLQYPVQAHLTGSKMITTPVTALHAVVNINGSVVATSDWVPVTDSVPAPTASISVNSITRDPTTGQLQYDVDASTSYYAIGATNGCSPYGCSLIIEAQTSAGVVQLGSSGLALTGNGGSPLQYPVQAHLTGQTTTRSISAVRARTNVNGTSVATSAWTPVEDAMPTTMTTLQISSISRDSATGQLKWELSATASYYALPDGPCNTYNCNLILQARTSPTTWTNLSSQTIPTSNQGRPQTYPVSVNFKGSTTIGTIDAFRLQIRLNSDPVAYASSVYGTSENVGGGHDLDSAVSLALVAVAGMAPAEACLTLFPIGTHTNSTSLNDQEAACNVATGGGKTIAQFLKSYLATLTPQQITKMLAAAGIATAAAVTDAHPEWATIDYDAPLPSGCSWVDFRYVSCSTQSGPVGVTPRSAPSRQDPVWESNQAAKAAQNRATSGAPTPQWPTPAPDVPAPMPAPSPSDIDVSNAELCEQELTLAQASGSNIPDDACDNGAVFFGGQDTPVTTQHDKDVIALTPTLAWLTYANGTEKPDSGRRSWANQGACAGQDTSTEQCDEYPFYSTEEGYPAMNPPDLRLAPKGDNVRQGSKLAQFYKCDNFKSSPRNDVKRKFLVVPTRALTTTWLCGTP</sequence>
<evidence type="ECO:0000313" key="4">
    <source>
        <dbReference type="Proteomes" id="UP000578352"/>
    </source>
</evidence>
<organism evidence="3 4">
    <name type="scientific">Leifsonia shinshuensis</name>
    <dbReference type="NCBI Taxonomy" id="150026"/>
    <lineage>
        <taxon>Bacteria</taxon>
        <taxon>Bacillati</taxon>
        <taxon>Actinomycetota</taxon>
        <taxon>Actinomycetes</taxon>
        <taxon>Micrococcales</taxon>
        <taxon>Microbacteriaceae</taxon>
        <taxon>Leifsonia</taxon>
    </lineage>
</organism>
<gene>
    <name evidence="3" type="ORF">HNR13_004128</name>
</gene>
<reference evidence="3 4" key="1">
    <citation type="submission" date="2020-07" db="EMBL/GenBank/DDBJ databases">
        <title>Sequencing the genomes of 1000 actinobacteria strains.</title>
        <authorList>
            <person name="Klenk H.-P."/>
        </authorList>
    </citation>
    <scope>NUCLEOTIDE SEQUENCE [LARGE SCALE GENOMIC DNA]</scope>
    <source>
        <strain evidence="3 4">DSM 15165</strain>
    </source>
</reference>
<evidence type="ECO:0000256" key="1">
    <source>
        <dbReference type="SAM" id="MobiDB-lite"/>
    </source>
</evidence>
<proteinExistence type="predicted"/>
<accession>A0A853D334</accession>
<name>A0A853D334_9MICO</name>
<protein>
    <submittedName>
        <fullName evidence="3">Putative regulator of Ras-like GTPase activity (Roadblock/LC7/MglB family)</fullName>
    </submittedName>
</protein>
<comment type="caution">
    <text evidence="3">The sequence shown here is derived from an EMBL/GenBank/DDBJ whole genome shotgun (WGS) entry which is preliminary data.</text>
</comment>
<feature type="region of interest" description="Disordered" evidence="1">
    <location>
        <begin position="881"/>
        <end position="901"/>
    </location>
</feature>
<dbReference type="EMBL" id="JACCFL010000001">
    <property type="protein sequence ID" value="NYJ25841.1"/>
    <property type="molecule type" value="Genomic_DNA"/>
</dbReference>
<evidence type="ECO:0000259" key="2">
    <source>
        <dbReference type="Pfam" id="PF14040"/>
    </source>
</evidence>
<dbReference type="InterPro" id="IPR029476">
    <property type="entry name" value="DNase_NucA_NucB"/>
</dbReference>
<dbReference type="Pfam" id="PF14040">
    <property type="entry name" value="DNase_NucA_NucB"/>
    <property type="match status" value="1"/>
</dbReference>
<feature type="compositionally biased region" description="Pro residues" evidence="1">
    <location>
        <begin position="793"/>
        <end position="810"/>
    </location>
</feature>
<dbReference type="AlphaFoldDB" id="A0A853D334"/>